<evidence type="ECO:0000313" key="2">
    <source>
        <dbReference type="EMBL" id="KAK3202760.1"/>
    </source>
</evidence>
<feature type="compositionally biased region" description="Polar residues" evidence="1">
    <location>
        <begin position="318"/>
        <end position="342"/>
    </location>
</feature>
<gene>
    <name evidence="2" type="ORF">GRF29_154g647042</name>
</gene>
<evidence type="ECO:0000313" key="3">
    <source>
        <dbReference type="Proteomes" id="UP001280581"/>
    </source>
</evidence>
<accession>A0AAN6REV5</accession>
<feature type="compositionally biased region" description="Polar residues" evidence="1">
    <location>
        <begin position="866"/>
        <end position="875"/>
    </location>
</feature>
<feature type="region of interest" description="Disordered" evidence="1">
    <location>
        <begin position="905"/>
        <end position="948"/>
    </location>
</feature>
<reference evidence="2 3" key="1">
    <citation type="submission" date="2021-02" db="EMBL/GenBank/DDBJ databases">
        <title>Genome assembly of Pseudopithomyces chartarum.</title>
        <authorList>
            <person name="Jauregui R."/>
            <person name="Singh J."/>
            <person name="Voisey C."/>
        </authorList>
    </citation>
    <scope>NUCLEOTIDE SEQUENCE [LARGE SCALE GENOMIC DNA]</scope>
    <source>
        <strain evidence="2 3">AGR01</strain>
    </source>
</reference>
<feature type="region of interest" description="Disordered" evidence="1">
    <location>
        <begin position="584"/>
        <end position="626"/>
    </location>
</feature>
<dbReference type="EMBL" id="WVTA01000013">
    <property type="protein sequence ID" value="KAK3202760.1"/>
    <property type="molecule type" value="Genomic_DNA"/>
</dbReference>
<feature type="compositionally biased region" description="Polar residues" evidence="1">
    <location>
        <begin position="922"/>
        <end position="937"/>
    </location>
</feature>
<evidence type="ECO:0000256" key="1">
    <source>
        <dbReference type="SAM" id="MobiDB-lite"/>
    </source>
</evidence>
<feature type="compositionally biased region" description="Polar residues" evidence="1">
    <location>
        <begin position="682"/>
        <end position="704"/>
    </location>
</feature>
<dbReference type="Gene3D" id="3.30.460.40">
    <property type="match status" value="1"/>
</dbReference>
<dbReference type="AlphaFoldDB" id="A0AAN6REV5"/>
<feature type="region of interest" description="Disordered" evidence="1">
    <location>
        <begin position="488"/>
        <end position="513"/>
    </location>
</feature>
<proteinExistence type="predicted"/>
<comment type="caution">
    <text evidence="2">The sequence shown here is derived from an EMBL/GenBank/DDBJ whole genome shotgun (WGS) entry which is preliminary data.</text>
</comment>
<feature type="region of interest" description="Disordered" evidence="1">
    <location>
        <begin position="653"/>
        <end position="786"/>
    </location>
</feature>
<dbReference type="Proteomes" id="UP001280581">
    <property type="component" value="Unassembled WGS sequence"/>
</dbReference>
<feature type="region of interest" description="Disordered" evidence="1">
    <location>
        <begin position="856"/>
        <end position="878"/>
    </location>
</feature>
<feature type="compositionally biased region" description="Polar residues" evidence="1">
    <location>
        <begin position="256"/>
        <end position="283"/>
    </location>
</feature>
<keyword evidence="3" id="KW-1185">Reference proteome</keyword>
<feature type="region of interest" description="Disordered" evidence="1">
    <location>
        <begin position="968"/>
        <end position="991"/>
    </location>
</feature>
<feature type="compositionally biased region" description="Polar residues" evidence="1">
    <location>
        <begin position="723"/>
        <end position="735"/>
    </location>
</feature>
<organism evidence="2 3">
    <name type="scientific">Pseudopithomyces chartarum</name>
    <dbReference type="NCBI Taxonomy" id="1892770"/>
    <lineage>
        <taxon>Eukaryota</taxon>
        <taxon>Fungi</taxon>
        <taxon>Dikarya</taxon>
        <taxon>Ascomycota</taxon>
        <taxon>Pezizomycotina</taxon>
        <taxon>Dothideomycetes</taxon>
        <taxon>Pleosporomycetidae</taxon>
        <taxon>Pleosporales</taxon>
        <taxon>Massarineae</taxon>
        <taxon>Didymosphaeriaceae</taxon>
        <taxon>Pseudopithomyces</taxon>
    </lineage>
</organism>
<protein>
    <submittedName>
        <fullName evidence="2">Uncharacterized protein</fullName>
    </submittedName>
</protein>
<name>A0AAN6REV5_9PLEO</name>
<sequence>MGGDQKHYDVDEYKKWKRGKGKVIKIAPRPNLLAAASWLRKLFEARKTNWAVMGSLAMLCLGARREMPDIHVVYDDKDFQRIKMKLQSDPRVRLPRDMNSMFSSKLLVSTGPRHKDVACTENVDIEVELIPPGSHASPPSDVLRNNQAMLSLNLDGKITNLKGLNIIYLVKTTVHLCNDPDLLWDPRKDLLWLCRKYGKEIQTIRGQLDARQVQENFLGTPYFFTLSADEQRLCYHVLIGKDPPPGLYLIPAPKVQSASTRPSIQGSKSAPSLKESIQQQQSGFLRPPMPHKMKTMQATSSHGPIMQDVPQPLPKNGISGSTGDSQGKCRNSSAPSASNGNHNVGPEAHPKTTGMASMSDYMHRDNRIYQAQKISIQNLSLASKPHVVHTKKSLPRVAEHQTTTTQAVPVFAHKPSSTYTAPQKHVQGIPVAISIRPGTEPQPQNQVLEAHDNNSMSQSAANAQPHTVAHTHPAHKIVAQRHSMIPRTNTTTTTTDPVPFFEEMGKSNSPSKGLSVIGSEGLYPKPPKPDTHVIETPSTTSVTQTISTSFAFELDAISPQIEAFPSVAAATEFVAELPANEDASLPLIPPEGQRSNSPPMTPVSPPQMHAQLISPTGYRDSPVSPPTTYRPLDLLVRPLAPEASIGSAQMVHTLPAPTSKPSPSPPSFDALPPSLMIGFRGPSQSVQANTESRSRASSQCSNGSDKPVVLNKYQRYYSPPLSRETSPNSGSTSAPASRKPSPNRGHVYKAYTPPITPPLYPKAEAEVSTSQHPPKLHHGILTPPTATTTADLATSHIPPVRMQRASVFIGPSSSPAALKAGIPQPLKSTKAPLPNPLASNPPTPRIAYHTKHDSHQDYESHGETCGNDTPTFNDNVHQDRPEAQIAYSSLYERHFMPTQETQYIPFSTKLPSPSEPPQLSSFHQRNASKESNTSTTSHDSEKLAHEYQLGLPSFERDYAEGEVGYMPAHMGRDAQTKRSHRPSYAGTGYDF</sequence>
<feature type="region of interest" description="Disordered" evidence="1">
    <location>
        <begin position="253"/>
        <end position="357"/>
    </location>
</feature>